<name>A0A953IEJ5_SYMTR</name>
<evidence type="ECO:0000256" key="2">
    <source>
        <dbReference type="ARBA" id="ARBA00022448"/>
    </source>
</evidence>
<keyword evidence="4" id="KW-0633">Potassium transport</keyword>
<proteinExistence type="predicted"/>
<reference evidence="11" key="1">
    <citation type="submission" date="2017-11" db="EMBL/GenBank/DDBJ databases">
        <title>Three new genomes from thermophilic consortium.</title>
        <authorList>
            <person name="Quaggio R."/>
            <person name="Amgarten D."/>
            <person name="Setubal J.C."/>
        </authorList>
    </citation>
    <scope>NUCLEOTIDE SEQUENCE</scope>
    <source>
        <strain evidence="11">ZCTH01-B2</strain>
    </source>
</reference>
<dbReference type="PANTHER" id="PTHR32024">
    <property type="entry name" value="TRK SYSTEM POTASSIUM UPTAKE PROTEIN TRKG-RELATED"/>
    <property type="match status" value="1"/>
</dbReference>
<dbReference type="InterPro" id="IPR003445">
    <property type="entry name" value="Cat_transpt"/>
</dbReference>
<evidence type="ECO:0000256" key="4">
    <source>
        <dbReference type="ARBA" id="ARBA00022538"/>
    </source>
</evidence>
<evidence type="ECO:0000256" key="3">
    <source>
        <dbReference type="ARBA" id="ARBA00022475"/>
    </source>
</evidence>
<dbReference type="NCBIfam" id="TIGR00933">
    <property type="entry name" value="2a38"/>
    <property type="match status" value="1"/>
</dbReference>
<evidence type="ECO:0000256" key="5">
    <source>
        <dbReference type="ARBA" id="ARBA00022692"/>
    </source>
</evidence>
<keyword evidence="6" id="KW-0630">Potassium</keyword>
<evidence type="ECO:0000313" key="12">
    <source>
        <dbReference type="Proteomes" id="UP000732377"/>
    </source>
</evidence>
<feature type="non-terminal residue" evidence="11">
    <location>
        <position position="440"/>
    </location>
</feature>
<evidence type="ECO:0000256" key="6">
    <source>
        <dbReference type="ARBA" id="ARBA00022958"/>
    </source>
</evidence>
<dbReference type="PANTHER" id="PTHR32024:SF1">
    <property type="entry name" value="KTR SYSTEM POTASSIUM UPTAKE PROTEIN B"/>
    <property type="match status" value="1"/>
</dbReference>
<gene>
    <name evidence="11" type="ORF">CWE10_17305</name>
</gene>
<keyword evidence="7 10" id="KW-1133">Transmembrane helix</keyword>
<keyword evidence="5 10" id="KW-0812">Transmembrane</keyword>
<dbReference type="GO" id="GO:0005886">
    <property type="term" value="C:plasma membrane"/>
    <property type="evidence" value="ECO:0007669"/>
    <property type="project" value="UniProtKB-SubCell"/>
</dbReference>
<dbReference type="AlphaFoldDB" id="A0A953IEJ5"/>
<organism evidence="11 12">
    <name type="scientific">Symbiobacterium thermophilum</name>
    <dbReference type="NCBI Taxonomy" id="2734"/>
    <lineage>
        <taxon>Bacteria</taxon>
        <taxon>Bacillati</taxon>
        <taxon>Bacillota</taxon>
        <taxon>Clostridia</taxon>
        <taxon>Eubacteriales</taxon>
        <taxon>Symbiobacteriaceae</taxon>
        <taxon>Symbiobacterium</taxon>
    </lineage>
</organism>
<evidence type="ECO:0000313" key="11">
    <source>
        <dbReference type="EMBL" id="MBY6277914.1"/>
    </source>
</evidence>
<evidence type="ECO:0000256" key="1">
    <source>
        <dbReference type="ARBA" id="ARBA00004651"/>
    </source>
</evidence>
<dbReference type="GO" id="GO:0015379">
    <property type="term" value="F:potassium:chloride symporter activity"/>
    <property type="evidence" value="ECO:0007669"/>
    <property type="project" value="InterPro"/>
</dbReference>
<feature type="transmembrane region" description="Helical" evidence="10">
    <location>
        <begin position="224"/>
        <end position="249"/>
    </location>
</feature>
<keyword evidence="9 10" id="KW-0472">Membrane</keyword>
<evidence type="ECO:0000256" key="8">
    <source>
        <dbReference type="ARBA" id="ARBA00023065"/>
    </source>
</evidence>
<evidence type="ECO:0000256" key="9">
    <source>
        <dbReference type="ARBA" id="ARBA00023136"/>
    </source>
</evidence>
<feature type="transmembrane region" description="Helical" evidence="10">
    <location>
        <begin position="416"/>
        <end position="437"/>
    </location>
</feature>
<feature type="transmembrane region" description="Helical" evidence="10">
    <location>
        <begin position="289"/>
        <end position="306"/>
    </location>
</feature>
<dbReference type="InterPro" id="IPR004772">
    <property type="entry name" value="TrkH"/>
</dbReference>
<evidence type="ECO:0000256" key="7">
    <source>
        <dbReference type="ARBA" id="ARBA00022989"/>
    </source>
</evidence>
<keyword evidence="2" id="KW-0813">Transport</keyword>
<feature type="transmembrane region" description="Helical" evidence="10">
    <location>
        <begin position="50"/>
        <end position="72"/>
    </location>
</feature>
<comment type="subcellular location">
    <subcellularLocation>
        <location evidence="1">Cell membrane</location>
        <topology evidence="1">Multi-pass membrane protein</topology>
    </subcellularLocation>
</comment>
<feature type="transmembrane region" description="Helical" evidence="10">
    <location>
        <begin position="17"/>
        <end position="38"/>
    </location>
</feature>
<feature type="transmembrane region" description="Helical" evidence="10">
    <location>
        <begin position="351"/>
        <end position="371"/>
    </location>
</feature>
<protein>
    <submittedName>
        <fullName evidence="11">Trk family potassium uptake protein</fullName>
    </submittedName>
</protein>
<feature type="transmembrane region" description="Helical" evidence="10">
    <location>
        <begin position="193"/>
        <end position="212"/>
    </location>
</feature>
<keyword evidence="3" id="KW-1003">Cell membrane</keyword>
<feature type="transmembrane region" description="Helical" evidence="10">
    <location>
        <begin position="133"/>
        <end position="156"/>
    </location>
</feature>
<keyword evidence="8" id="KW-0406">Ion transport</keyword>
<dbReference type="Pfam" id="PF02386">
    <property type="entry name" value="TrkH"/>
    <property type="match status" value="1"/>
</dbReference>
<feature type="transmembrane region" description="Helical" evidence="10">
    <location>
        <begin position="78"/>
        <end position="101"/>
    </location>
</feature>
<accession>A0A953IEJ5</accession>
<comment type="caution">
    <text evidence="11">The sequence shown here is derived from an EMBL/GenBank/DDBJ whole genome shotgun (WGS) entry which is preliminary data.</text>
</comment>
<dbReference type="EMBL" id="PIUK01000280">
    <property type="protein sequence ID" value="MBY6277914.1"/>
    <property type="molecule type" value="Genomic_DNA"/>
</dbReference>
<evidence type="ECO:0000256" key="10">
    <source>
        <dbReference type="SAM" id="Phobius"/>
    </source>
</evidence>
<dbReference type="RefSeq" id="WP_273381332.1">
    <property type="nucleotide sequence ID" value="NZ_PIUK01000280.1"/>
</dbReference>
<dbReference type="Proteomes" id="UP000732377">
    <property type="component" value="Unassembled WGS sequence"/>
</dbReference>
<sequence>MATEQRRKAPSFTPPQVLALGFALMILSGTILLALPIAHEPGQQLTLVDALFMATSAVCVTGLAVVDVATTFNTFGEVVMILLIQAGGFGIMSLSAMMFMLTGKRIGLQERLTMQEALGSFSIAGVVKMTRTIIATTLAIEAVGAGLLFLRFLTYYPPGQALYFGVFHAISAFNNAGFDLTSQSLRTFNRDPVILVVVALLILLGGLGFSVLQDVWRQRRWERFALQTKLVLVVTGGLLVAGTLLILVLEYGNPATLGPLPLTDKFFNAFFTSVTFRTAGFESISTGKMSYAALLVAIVLMYIGASPGGTGGGIKTTTFAAITLAVRATVRGTEEIQVMGRRLPRELLDRAIAIAAMAAALVVCVGGLLLVTESHLVSDPSNPVTIADALFEATSAFGTVGLTTGVTPHLSVPGRLLIALTMYIGRVGPLTAAVALAQRR</sequence>
<feature type="transmembrane region" description="Helical" evidence="10">
    <location>
        <begin position="162"/>
        <end position="181"/>
    </location>
</feature>